<dbReference type="EMBL" id="JACHKZ010000005">
    <property type="protein sequence ID" value="MBB6577092.1"/>
    <property type="molecule type" value="Genomic_DNA"/>
</dbReference>
<evidence type="ECO:0000313" key="1">
    <source>
        <dbReference type="EMBL" id="MBB6577092.1"/>
    </source>
</evidence>
<evidence type="ECO:0000313" key="2">
    <source>
        <dbReference type="Proteomes" id="UP000562492"/>
    </source>
</evidence>
<reference evidence="1 2" key="1">
    <citation type="submission" date="2020-08" db="EMBL/GenBank/DDBJ databases">
        <title>Functional genomics of gut bacteria from endangered species of beetles.</title>
        <authorList>
            <person name="Carlos-Shanley C."/>
        </authorList>
    </citation>
    <scope>NUCLEOTIDE SEQUENCE [LARGE SCALE GENOMIC DNA]</scope>
    <source>
        <strain evidence="1 2">S00124</strain>
    </source>
</reference>
<proteinExistence type="predicted"/>
<protein>
    <submittedName>
        <fullName evidence="1">Uncharacterized protein</fullName>
    </submittedName>
</protein>
<organism evidence="1 2">
    <name type="scientific">Comamonas odontotermitis</name>
    <dbReference type="NCBI Taxonomy" id="379895"/>
    <lineage>
        <taxon>Bacteria</taxon>
        <taxon>Pseudomonadati</taxon>
        <taxon>Pseudomonadota</taxon>
        <taxon>Betaproteobacteria</taxon>
        <taxon>Burkholderiales</taxon>
        <taxon>Comamonadaceae</taxon>
        <taxon>Comamonas</taxon>
    </lineage>
</organism>
<keyword evidence="2" id="KW-1185">Reference proteome</keyword>
<dbReference type="InterPro" id="IPR015943">
    <property type="entry name" value="WD40/YVTN_repeat-like_dom_sf"/>
</dbReference>
<dbReference type="Gene3D" id="2.130.10.10">
    <property type="entry name" value="YVTN repeat-like/Quinoprotein amine dehydrogenase"/>
    <property type="match status" value="1"/>
</dbReference>
<comment type="caution">
    <text evidence="1">The sequence shown here is derived from an EMBL/GenBank/DDBJ whole genome shotgun (WGS) entry which is preliminary data.</text>
</comment>
<dbReference type="RefSeq" id="WP_184706217.1">
    <property type="nucleotide sequence ID" value="NZ_JACHKZ010000005.1"/>
</dbReference>
<gene>
    <name evidence="1" type="ORF">HNP33_001143</name>
</gene>
<accession>A0ABR6RD73</accession>
<sequence length="340" mass="38253">MKSKDLFRSYQAGCLIEGVMPLFGESLDEFEGNSVITTYAPNLRPTDPWRKQLVEDWVIVSVCTWMTHGIIFRCILDSEGKVNIYGGPQKLDKLFQISDAGVMREDALGLGYVNRIRAIGNALYVCGQSRQVYRFEPGTPEVLDGNWLDFAGPMRQAPISDPPEGDGEEFDRWLDANDAIDFVDIDGSSENDIYAVGDECWHYHNGRWRQLQLPTDEFINAIKVISASEVFLVGHNGTLLYGNARAGFTDLSSIDDNQNLTSAEVFEGKLYLASNLGLFVYDPQIKKIEPCPTSLQPELQDTHILEAKDGTLWSFGFKDLAYFDGHVWTRVDHPDNPPIR</sequence>
<dbReference type="Proteomes" id="UP000562492">
    <property type="component" value="Unassembled WGS sequence"/>
</dbReference>
<name>A0ABR6RD73_9BURK</name>